<comment type="cofactor">
    <cofactor evidence="2">
        <name>FAD</name>
        <dbReference type="ChEBI" id="CHEBI:57692"/>
    </cofactor>
</comment>
<dbReference type="GO" id="GO:0046210">
    <property type="term" value="P:nitric oxide catabolic process"/>
    <property type="evidence" value="ECO:0007669"/>
    <property type="project" value="TreeGrafter"/>
</dbReference>
<keyword evidence="24" id="KW-0223">Dioxygenase</keyword>
<keyword evidence="11" id="KW-0274">FAD</keyword>
<feature type="domain" description="FAD-binding FR-type" evidence="23">
    <location>
        <begin position="152"/>
        <end position="263"/>
    </location>
</feature>
<evidence type="ECO:0000256" key="21">
    <source>
        <dbReference type="RuleBase" id="RU000356"/>
    </source>
</evidence>
<keyword evidence="13" id="KW-0560">Oxidoreductase</keyword>
<dbReference type="FunFam" id="2.40.30.10:FF:000034">
    <property type="entry name" value="Flavohemoprotein"/>
    <property type="match status" value="1"/>
</dbReference>
<evidence type="ECO:0000313" key="24">
    <source>
        <dbReference type="EMBL" id="AOM79994.1"/>
    </source>
</evidence>
<dbReference type="GO" id="GO:0005344">
    <property type="term" value="F:oxygen carrier activity"/>
    <property type="evidence" value="ECO:0007669"/>
    <property type="project" value="UniProtKB-KW"/>
</dbReference>
<dbReference type="SUPFAM" id="SSF46458">
    <property type="entry name" value="Globin-like"/>
    <property type="match status" value="1"/>
</dbReference>
<evidence type="ECO:0000259" key="22">
    <source>
        <dbReference type="PROSITE" id="PS01033"/>
    </source>
</evidence>
<keyword evidence="21" id="KW-0813">Transport</keyword>
<dbReference type="Pfam" id="PF00175">
    <property type="entry name" value="NAD_binding_1"/>
    <property type="match status" value="1"/>
</dbReference>
<evidence type="ECO:0000256" key="2">
    <source>
        <dbReference type="ARBA" id="ARBA00001974"/>
    </source>
</evidence>
<evidence type="ECO:0000256" key="10">
    <source>
        <dbReference type="ARBA" id="ARBA00022723"/>
    </source>
</evidence>
<comment type="similarity">
    <text evidence="3">In the C-terminal section; belongs to the flavoprotein pyridine nucleotide cytochrome reductase family.</text>
</comment>
<dbReference type="OrthoDB" id="9801223at2"/>
<dbReference type="Gene3D" id="1.10.490.10">
    <property type="entry name" value="Globins"/>
    <property type="match status" value="1"/>
</dbReference>
<dbReference type="InterPro" id="IPR017938">
    <property type="entry name" value="Riboflavin_synthase-like_b-brl"/>
</dbReference>
<dbReference type="InterPro" id="IPR008333">
    <property type="entry name" value="Cbr1-like_FAD-bd_dom"/>
</dbReference>
<dbReference type="KEGG" id="psty:BFS30_24230"/>
<keyword evidence="15" id="KW-0520">NAD</keyword>
<evidence type="ECO:0000256" key="8">
    <source>
        <dbReference type="ARBA" id="ARBA00022621"/>
    </source>
</evidence>
<dbReference type="RefSeq" id="WP_069381656.1">
    <property type="nucleotide sequence ID" value="NZ_CP017141.1"/>
</dbReference>
<comment type="similarity">
    <text evidence="4">Belongs to the globin family. Two-domain flavohemoproteins subfamily.</text>
</comment>
<evidence type="ECO:0000256" key="1">
    <source>
        <dbReference type="ARBA" id="ARBA00001970"/>
    </source>
</evidence>
<evidence type="ECO:0000256" key="17">
    <source>
        <dbReference type="ARBA" id="ARBA00030929"/>
    </source>
</evidence>
<evidence type="ECO:0000256" key="7">
    <source>
        <dbReference type="ARBA" id="ARBA00022617"/>
    </source>
</evidence>
<dbReference type="InterPro" id="IPR009050">
    <property type="entry name" value="Globin-like_sf"/>
</dbReference>
<evidence type="ECO:0000256" key="13">
    <source>
        <dbReference type="ARBA" id="ARBA00023002"/>
    </source>
</evidence>
<evidence type="ECO:0000256" key="12">
    <source>
        <dbReference type="ARBA" id="ARBA00022857"/>
    </source>
</evidence>
<evidence type="ECO:0000256" key="20">
    <source>
        <dbReference type="ARBA" id="ARBA00049433"/>
    </source>
</evidence>
<dbReference type="PANTHER" id="PTHR43396">
    <property type="entry name" value="FLAVOHEMOPROTEIN"/>
    <property type="match status" value="1"/>
</dbReference>
<evidence type="ECO:0000256" key="14">
    <source>
        <dbReference type="ARBA" id="ARBA00023004"/>
    </source>
</evidence>
<evidence type="ECO:0000256" key="5">
    <source>
        <dbReference type="ARBA" id="ARBA00012229"/>
    </source>
</evidence>
<organism evidence="24 25">
    <name type="scientific">Pedobacter steynii</name>
    <dbReference type="NCBI Taxonomy" id="430522"/>
    <lineage>
        <taxon>Bacteria</taxon>
        <taxon>Pseudomonadati</taxon>
        <taxon>Bacteroidota</taxon>
        <taxon>Sphingobacteriia</taxon>
        <taxon>Sphingobacteriales</taxon>
        <taxon>Sphingobacteriaceae</taxon>
        <taxon>Pedobacter</taxon>
    </lineage>
</organism>
<dbReference type="InterPro" id="IPR017927">
    <property type="entry name" value="FAD-bd_FR_type"/>
</dbReference>
<dbReference type="NCBIfam" id="NF009805">
    <property type="entry name" value="PRK13289.1"/>
    <property type="match status" value="1"/>
</dbReference>
<dbReference type="Pfam" id="PF00042">
    <property type="entry name" value="Globin"/>
    <property type="match status" value="1"/>
</dbReference>
<dbReference type="GO" id="GO:0008941">
    <property type="term" value="F:nitric oxide dioxygenase NAD(P)H activity"/>
    <property type="evidence" value="ECO:0007669"/>
    <property type="project" value="UniProtKB-EC"/>
</dbReference>
<feature type="domain" description="Globin" evidence="22">
    <location>
        <begin position="1"/>
        <end position="138"/>
    </location>
</feature>
<keyword evidence="9" id="KW-0285">Flavoprotein</keyword>
<dbReference type="Gene3D" id="2.40.30.10">
    <property type="entry name" value="Translation factors"/>
    <property type="match status" value="1"/>
</dbReference>
<evidence type="ECO:0000256" key="18">
    <source>
        <dbReference type="ARBA" id="ARBA00033187"/>
    </source>
</evidence>
<dbReference type="PANTHER" id="PTHR43396:SF3">
    <property type="entry name" value="FLAVOHEMOPROTEIN"/>
    <property type="match status" value="1"/>
</dbReference>
<keyword evidence="12" id="KW-0521">NADP</keyword>
<dbReference type="PROSITE" id="PS51384">
    <property type="entry name" value="FAD_FR"/>
    <property type="match status" value="1"/>
</dbReference>
<dbReference type="CDD" id="cd06184">
    <property type="entry name" value="flavohem_like_fad_nad_binding"/>
    <property type="match status" value="1"/>
</dbReference>
<dbReference type="SUPFAM" id="SSF52343">
    <property type="entry name" value="Ferredoxin reductase-like, C-terminal NADP-linked domain"/>
    <property type="match status" value="1"/>
</dbReference>
<gene>
    <name evidence="24" type="ORF">BFS30_24230</name>
</gene>
<keyword evidence="10" id="KW-0479">Metal-binding</keyword>
<dbReference type="AlphaFoldDB" id="A0A1D7QMV5"/>
<keyword evidence="14" id="KW-0408">Iron</keyword>
<dbReference type="Proteomes" id="UP000094313">
    <property type="component" value="Chromosome"/>
</dbReference>
<evidence type="ECO:0000259" key="23">
    <source>
        <dbReference type="PROSITE" id="PS51384"/>
    </source>
</evidence>
<evidence type="ECO:0000256" key="19">
    <source>
        <dbReference type="ARBA" id="ARBA00048649"/>
    </source>
</evidence>
<evidence type="ECO:0000256" key="6">
    <source>
        <dbReference type="ARBA" id="ARBA00014637"/>
    </source>
</evidence>
<dbReference type="GO" id="GO:0071949">
    <property type="term" value="F:FAD binding"/>
    <property type="evidence" value="ECO:0007669"/>
    <property type="project" value="TreeGrafter"/>
</dbReference>
<dbReference type="CDD" id="cd14779">
    <property type="entry name" value="FHP_Ae-globin-like"/>
    <property type="match status" value="1"/>
</dbReference>
<reference evidence="24 25" key="1">
    <citation type="submission" date="2016-08" db="EMBL/GenBank/DDBJ databases">
        <authorList>
            <person name="Seilhamer J.J."/>
        </authorList>
    </citation>
    <scope>NUCLEOTIDE SEQUENCE [LARGE SCALE GENOMIC DNA]</scope>
    <source>
        <strain evidence="24 25">DX4</strain>
    </source>
</reference>
<evidence type="ECO:0000256" key="15">
    <source>
        <dbReference type="ARBA" id="ARBA00023027"/>
    </source>
</evidence>
<dbReference type="EMBL" id="CP017141">
    <property type="protein sequence ID" value="AOM79994.1"/>
    <property type="molecule type" value="Genomic_DNA"/>
</dbReference>
<dbReference type="Gene3D" id="3.40.50.80">
    <property type="entry name" value="Nucleotide-binding domain of ferredoxin-NADP reductase (FNR) module"/>
    <property type="match status" value="1"/>
</dbReference>
<evidence type="ECO:0000256" key="3">
    <source>
        <dbReference type="ARBA" id="ARBA00006401"/>
    </source>
</evidence>
<evidence type="ECO:0000256" key="16">
    <source>
        <dbReference type="ARBA" id="ARBA00030024"/>
    </source>
</evidence>
<dbReference type="GO" id="GO:0020037">
    <property type="term" value="F:heme binding"/>
    <property type="evidence" value="ECO:0007669"/>
    <property type="project" value="InterPro"/>
</dbReference>
<evidence type="ECO:0000256" key="9">
    <source>
        <dbReference type="ARBA" id="ARBA00022630"/>
    </source>
</evidence>
<dbReference type="PROSITE" id="PS01033">
    <property type="entry name" value="GLOBIN"/>
    <property type="match status" value="1"/>
</dbReference>
<keyword evidence="8 21" id="KW-0561">Oxygen transport</keyword>
<protein>
    <recommendedName>
        <fullName evidence="6">Flavohemoprotein</fullName>
        <ecNumber evidence="5">1.14.12.17</ecNumber>
    </recommendedName>
    <alternativeName>
        <fullName evidence="17">Flavohemoglobin</fullName>
    </alternativeName>
    <alternativeName>
        <fullName evidence="16">Hemoglobin-like protein</fullName>
    </alternativeName>
    <alternativeName>
        <fullName evidence="18">Nitric oxide dioxygenase</fullName>
    </alternativeName>
</protein>
<dbReference type="SUPFAM" id="SSF63380">
    <property type="entry name" value="Riboflavin synthase domain-like"/>
    <property type="match status" value="1"/>
</dbReference>
<dbReference type="InterPro" id="IPR001433">
    <property type="entry name" value="OxRdtase_FAD/NAD-bd"/>
</dbReference>
<dbReference type="FunFam" id="1.10.490.10:FF:000003">
    <property type="entry name" value="Flavohemoprotein"/>
    <property type="match status" value="1"/>
</dbReference>
<sequence>MLTTSEIGLIKATVPILREHGVLLTQHFYKRMFSHNPELKNTFNMGNQQNGSQQTALALAVLAYAEHIENPGVLLPVLQRIGDKHTSLQITPEQYDIVGNHLLASIKEVLGEADTEDLITAWAKAYGQLADIMINLEKSIYLQKASAPGAWTGWRKFIIDKKVIESDEISSFYLRPEDGQEVALHQPGQYLSIKVFIEPLGIYQPRQYSISSAPDHQYYRISVKREPGSADKAMGTVSNFLHQHTQEGDTVEVSTPSGDFVLNTEHQVPLVLLSGGVGQTPFVSIMDFLSRSDQQRQVRWAHACRSEQVHAFRNQVKQWDEAHDWFEHVVFYENNSIQDKGTRTGHMEVSEISEMVLIPEAEYYLCGPKLFIEKTIRDLSALGVDRKNLFFEEFGPQTIQMN</sequence>
<dbReference type="GO" id="GO:0071500">
    <property type="term" value="P:cellular response to nitrosative stress"/>
    <property type="evidence" value="ECO:0007669"/>
    <property type="project" value="TreeGrafter"/>
</dbReference>
<name>A0A1D7QMV5_9SPHI</name>
<dbReference type="Pfam" id="PF00970">
    <property type="entry name" value="FAD_binding_6"/>
    <property type="match status" value="1"/>
</dbReference>
<dbReference type="InterPro" id="IPR012292">
    <property type="entry name" value="Globin/Proto"/>
</dbReference>
<comment type="catalytic activity">
    <reaction evidence="19">
        <text>2 nitric oxide + NADH + 2 O2 = 2 nitrate + NAD(+) + H(+)</text>
        <dbReference type="Rhea" id="RHEA:19469"/>
        <dbReference type="ChEBI" id="CHEBI:15378"/>
        <dbReference type="ChEBI" id="CHEBI:15379"/>
        <dbReference type="ChEBI" id="CHEBI:16480"/>
        <dbReference type="ChEBI" id="CHEBI:17632"/>
        <dbReference type="ChEBI" id="CHEBI:57540"/>
        <dbReference type="ChEBI" id="CHEBI:57945"/>
        <dbReference type="EC" id="1.14.12.17"/>
    </reaction>
</comment>
<dbReference type="InterPro" id="IPR039261">
    <property type="entry name" value="FNR_nucleotide-bd"/>
</dbReference>
<evidence type="ECO:0000256" key="11">
    <source>
        <dbReference type="ARBA" id="ARBA00022827"/>
    </source>
</evidence>
<evidence type="ECO:0000313" key="25">
    <source>
        <dbReference type="Proteomes" id="UP000094313"/>
    </source>
</evidence>
<dbReference type="EC" id="1.14.12.17" evidence="5"/>
<dbReference type="GO" id="GO:0046872">
    <property type="term" value="F:metal ion binding"/>
    <property type="evidence" value="ECO:0007669"/>
    <property type="project" value="UniProtKB-KW"/>
</dbReference>
<keyword evidence="7 21" id="KW-0349">Heme</keyword>
<keyword evidence="25" id="KW-1185">Reference proteome</keyword>
<evidence type="ECO:0000256" key="4">
    <source>
        <dbReference type="ARBA" id="ARBA00008414"/>
    </source>
</evidence>
<accession>A0A1D7QMV5</accession>
<dbReference type="GO" id="GO:0019825">
    <property type="term" value="F:oxygen binding"/>
    <property type="evidence" value="ECO:0007669"/>
    <property type="project" value="InterPro"/>
</dbReference>
<dbReference type="InterPro" id="IPR000971">
    <property type="entry name" value="Globin"/>
</dbReference>
<proteinExistence type="inferred from homology"/>
<comment type="catalytic activity">
    <reaction evidence="20">
        <text>2 nitric oxide + NADPH + 2 O2 = 2 nitrate + NADP(+) + H(+)</text>
        <dbReference type="Rhea" id="RHEA:19465"/>
        <dbReference type="ChEBI" id="CHEBI:15378"/>
        <dbReference type="ChEBI" id="CHEBI:15379"/>
        <dbReference type="ChEBI" id="CHEBI:16480"/>
        <dbReference type="ChEBI" id="CHEBI:17632"/>
        <dbReference type="ChEBI" id="CHEBI:57783"/>
        <dbReference type="ChEBI" id="CHEBI:58349"/>
        <dbReference type="EC" id="1.14.12.17"/>
    </reaction>
</comment>
<comment type="cofactor">
    <cofactor evidence="1">
        <name>heme b</name>
        <dbReference type="ChEBI" id="CHEBI:60344"/>
    </cofactor>
</comment>